<dbReference type="PANTHER" id="PTHR34822:SF1">
    <property type="entry name" value="GRPB FAMILY PROTEIN"/>
    <property type="match status" value="1"/>
</dbReference>
<evidence type="ECO:0000313" key="1">
    <source>
        <dbReference type="EMBL" id="MFD1031604.1"/>
    </source>
</evidence>
<keyword evidence="2" id="KW-1185">Reference proteome</keyword>
<organism evidence="1 2">
    <name type="scientific">Metaplanococcus flavidus</name>
    <dbReference type="NCBI Taxonomy" id="569883"/>
    <lineage>
        <taxon>Bacteria</taxon>
        <taxon>Bacillati</taxon>
        <taxon>Bacillota</taxon>
        <taxon>Bacilli</taxon>
        <taxon>Bacillales</taxon>
        <taxon>Caryophanaceae</taxon>
        <taxon>Metaplanococcus</taxon>
    </lineage>
</organism>
<dbReference type="Pfam" id="PF04229">
    <property type="entry name" value="GrpB"/>
    <property type="match status" value="1"/>
</dbReference>
<dbReference type="SUPFAM" id="SSF81301">
    <property type="entry name" value="Nucleotidyltransferase"/>
    <property type="match status" value="1"/>
</dbReference>
<dbReference type="EMBL" id="JBHTKI010000012">
    <property type="protein sequence ID" value="MFD1031604.1"/>
    <property type="molecule type" value="Genomic_DNA"/>
</dbReference>
<sequence length="170" mass="19602">MIVLSYDTQWALLFEEEAEQLKGILAKEIVAIHHFGSTSVPKLDSKPVIDILAIVKEIDLIDAYNDELQAMGYESKGENGIPGRRYFQKGGDDRTHHLHIYGDGSPEIERHLVFRDYLRTHPAVMKEYGGLKRNLSRQFPFDIDSYILGKEKLAAKIQKQALAWYRTRRE</sequence>
<dbReference type="RefSeq" id="WP_379082373.1">
    <property type="nucleotide sequence ID" value="NZ_JBHTKI010000012.1"/>
</dbReference>
<accession>A0ABW3LCJ0</accession>
<proteinExistence type="predicted"/>
<dbReference type="InterPro" id="IPR043519">
    <property type="entry name" value="NT_sf"/>
</dbReference>
<dbReference type="InterPro" id="IPR007344">
    <property type="entry name" value="GrpB/CoaE"/>
</dbReference>
<reference evidence="2" key="1">
    <citation type="journal article" date="2019" name="Int. J. Syst. Evol. Microbiol.">
        <title>The Global Catalogue of Microorganisms (GCM) 10K type strain sequencing project: providing services to taxonomists for standard genome sequencing and annotation.</title>
        <authorList>
            <consortium name="The Broad Institute Genomics Platform"/>
            <consortium name="The Broad Institute Genome Sequencing Center for Infectious Disease"/>
            <person name="Wu L."/>
            <person name="Ma J."/>
        </authorList>
    </citation>
    <scope>NUCLEOTIDE SEQUENCE [LARGE SCALE GENOMIC DNA]</scope>
    <source>
        <strain evidence="2">CCUG 56756</strain>
    </source>
</reference>
<protein>
    <submittedName>
        <fullName evidence="1">GrpB family protein</fullName>
    </submittedName>
</protein>
<dbReference type="Proteomes" id="UP001597109">
    <property type="component" value="Unassembled WGS sequence"/>
</dbReference>
<name>A0ABW3LCJ0_9BACL</name>
<dbReference type="PANTHER" id="PTHR34822">
    <property type="entry name" value="GRPB DOMAIN PROTEIN (AFU_ORTHOLOGUE AFUA_1G01530)"/>
    <property type="match status" value="1"/>
</dbReference>
<gene>
    <name evidence="1" type="ORF">ACFQ1X_09200</name>
</gene>
<comment type="caution">
    <text evidence="1">The sequence shown here is derived from an EMBL/GenBank/DDBJ whole genome shotgun (WGS) entry which is preliminary data.</text>
</comment>
<dbReference type="Gene3D" id="3.30.460.10">
    <property type="entry name" value="Beta Polymerase, domain 2"/>
    <property type="match status" value="1"/>
</dbReference>
<evidence type="ECO:0000313" key="2">
    <source>
        <dbReference type="Proteomes" id="UP001597109"/>
    </source>
</evidence>